<dbReference type="Pfam" id="PF17905">
    <property type="entry name" value="KH_GLD-3_4th"/>
    <property type="match status" value="1"/>
</dbReference>
<feature type="compositionally biased region" description="Basic and acidic residues" evidence="1">
    <location>
        <begin position="619"/>
        <end position="629"/>
    </location>
</feature>
<evidence type="ECO:0000256" key="1">
    <source>
        <dbReference type="SAM" id="MobiDB-lite"/>
    </source>
</evidence>
<dbReference type="Proteomes" id="UP001196413">
    <property type="component" value="Unassembled WGS sequence"/>
</dbReference>
<dbReference type="AlphaFoldDB" id="A0AAD5MVN3"/>
<protein>
    <recommendedName>
        <fullName evidence="2">Defective in germ line development protein 3-like KH5 domain-containing protein</fullName>
    </recommendedName>
</protein>
<feature type="compositionally biased region" description="Polar residues" evidence="1">
    <location>
        <begin position="593"/>
        <end position="609"/>
    </location>
</feature>
<dbReference type="Pfam" id="PF22801">
    <property type="entry name" value="KH_GLD-3_1st"/>
    <property type="match status" value="1"/>
</dbReference>
<feature type="compositionally biased region" description="Low complexity" evidence="1">
    <location>
        <begin position="633"/>
        <end position="648"/>
    </location>
</feature>
<dbReference type="Gene3D" id="3.30.310.210">
    <property type="match status" value="1"/>
</dbReference>
<gene>
    <name evidence="3" type="ORF">KIN20_023442</name>
</gene>
<evidence type="ECO:0000313" key="3">
    <source>
        <dbReference type="EMBL" id="KAJ1363548.1"/>
    </source>
</evidence>
<keyword evidence="4" id="KW-1185">Reference proteome</keyword>
<evidence type="ECO:0000313" key="4">
    <source>
        <dbReference type="Proteomes" id="UP001196413"/>
    </source>
</evidence>
<dbReference type="EMBL" id="JAHQIW010004752">
    <property type="protein sequence ID" value="KAJ1363548.1"/>
    <property type="molecule type" value="Genomic_DNA"/>
</dbReference>
<dbReference type="Gene3D" id="3.30.310.270">
    <property type="match status" value="1"/>
</dbReference>
<feature type="region of interest" description="Disordered" evidence="1">
    <location>
        <begin position="687"/>
        <end position="731"/>
    </location>
</feature>
<sequence length="731" mass="81805">MSEGAVREVDGGGQQTTIVVGSSLSHSSTLFSSLIDLRPINHIYIGEDHMARRHPSREAVAQSSSTAAPALPPHLQSIDMLVTLSIASLIENNFPSIDHALKPSLLEILNPTEQFFPYKSTVRYGEPGSQIAYTRKLLIYCTSPLQWRSRYSDCEEMFIRGFKNLQNTTESCANIMSETNTIIQFPDRDEDDPDLIHQVTITGNLVDVEQARLRLRKFCPVVLMFAVSEKLHDDVVDVGLNEWLKKRTQDGTLNFPNISIQTLPQSLAASFKDPVIRVSGRVGEEQTLLEACERLRELLFAPEVAEKVSFSTHMEVPAAQRSQLVGTPDGAQLLVISRVTKALLHFPSNSEESPQTLFFYFTGQPEAILKARRYVQGLLPMQLCFHAGNEDLRAKIDAEKRTVKFYDEVLRVAVHVVPSDLESPSALPGDQMRHYISLRTSEYNVGALYAVMRRVLKRGDEIPMVRPTDYAEMLPLVPELIKHACEVNVKCRLEPCALHIPTRTSSSHSLEGNIVDQATVADHLADSADSPISSHGKITADLLPSARPRTYYNDRRGNPYRTYRSGNNPYPKHYLALRSRDEINRNAEGRISRNPSNSQTENSSRTIEGNGNFHPRRHGGCERFPHGAEWRASQSRPQQSSSILSPRPRNCKIELERRPRNGPSCESQQESQRPNRRMDVMDLIKLASAEDSERRKGSVEGSNSILDCADAPGPSTIVEPVVSDTKEALQE</sequence>
<reference evidence="3" key="1">
    <citation type="submission" date="2021-06" db="EMBL/GenBank/DDBJ databases">
        <title>Parelaphostrongylus tenuis whole genome reference sequence.</title>
        <authorList>
            <person name="Garwood T.J."/>
            <person name="Larsen P.A."/>
            <person name="Fountain-Jones N.M."/>
            <person name="Garbe J.R."/>
            <person name="Macchietto M.G."/>
            <person name="Kania S.A."/>
            <person name="Gerhold R.W."/>
            <person name="Richards J.E."/>
            <person name="Wolf T.M."/>
        </authorList>
    </citation>
    <scope>NUCLEOTIDE SEQUENCE</scope>
    <source>
        <strain evidence="3">MNPRO001-30</strain>
        <tissue evidence="3">Meninges</tissue>
    </source>
</reference>
<comment type="caution">
    <text evidence="3">The sequence shown here is derived from an EMBL/GenBank/DDBJ whole genome shotgun (WGS) entry which is preliminary data.</text>
</comment>
<proteinExistence type="predicted"/>
<feature type="region of interest" description="Disordered" evidence="1">
    <location>
        <begin position="549"/>
        <end position="573"/>
    </location>
</feature>
<accession>A0AAD5MVN3</accession>
<feature type="region of interest" description="Disordered" evidence="1">
    <location>
        <begin position="656"/>
        <end position="675"/>
    </location>
</feature>
<dbReference type="SUPFAM" id="SSF54791">
    <property type="entry name" value="Eukaryotic type KH-domain (KH-domain type I)"/>
    <property type="match status" value="1"/>
</dbReference>
<dbReference type="InterPro" id="IPR041194">
    <property type="entry name" value="GLD-3-like_KH5"/>
</dbReference>
<dbReference type="InterPro" id="IPR036612">
    <property type="entry name" value="KH_dom_type_1_sf"/>
</dbReference>
<feature type="domain" description="Defective in germ line development protein 3-like KH5" evidence="2">
    <location>
        <begin position="378"/>
        <end position="457"/>
    </location>
</feature>
<dbReference type="GO" id="GO:0003723">
    <property type="term" value="F:RNA binding"/>
    <property type="evidence" value="ECO:0007669"/>
    <property type="project" value="InterPro"/>
</dbReference>
<evidence type="ECO:0000259" key="2">
    <source>
        <dbReference type="Pfam" id="PF17905"/>
    </source>
</evidence>
<name>A0AAD5MVN3_PARTN</name>
<feature type="region of interest" description="Disordered" evidence="1">
    <location>
        <begin position="587"/>
        <end position="651"/>
    </location>
</feature>
<organism evidence="3 4">
    <name type="scientific">Parelaphostrongylus tenuis</name>
    <name type="common">Meningeal worm</name>
    <dbReference type="NCBI Taxonomy" id="148309"/>
    <lineage>
        <taxon>Eukaryota</taxon>
        <taxon>Metazoa</taxon>
        <taxon>Ecdysozoa</taxon>
        <taxon>Nematoda</taxon>
        <taxon>Chromadorea</taxon>
        <taxon>Rhabditida</taxon>
        <taxon>Rhabditina</taxon>
        <taxon>Rhabditomorpha</taxon>
        <taxon>Strongyloidea</taxon>
        <taxon>Metastrongylidae</taxon>
        <taxon>Parelaphostrongylus</taxon>
    </lineage>
</organism>